<accession>A0ABP9E8E4</accession>
<comment type="caution">
    <text evidence="1">The sequence shown here is derived from an EMBL/GenBank/DDBJ whole genome shotgun (WGS) entry which is preliminary data.</text>
</comment>
<organism evidence="1 2">
    <name type="scientific">Kitasatospora terrestris</name>
    <dbReference type="NCBI Taxonomy" id="258051"/>
    <lineage>
        <taxon>Bacteria</taxon>
        <taxon>Bacillati</taxon>
        <taxon>Actinomycetota</taxon>
        <taxon>Actinomycetes</taxon>
        <taxon>Kitasatosporales</taxon>
        <taxon>Streptomycetaceae</taxon>
        <taxon>Kitasatospora</taxon>
    </lineage>
</organism>
<name>A0ABP9E8E4_9ACTN</name>
<dbReference type="Proteomes" id="UP001501752">
    <property type="component" value="Unassembled WGS sequence"/>
</dbReference>
<protein>
    <submittedName>
        <fullName evidence="1">Uncharacterized protein</fullName>
    </submittedName>
</protein>
<evidence type="ECO:0000313" key="1">
    <source>
        <dbReference type="EMBL" id="GAA4866183.1"/>
    </source>
</evidence>
<sequence>MRKFAMPRRLINAVRETVLAAIAPATSTPAAHIPPVGLYEPDEIPPADEIAAAAKSYQRAAEQARSADRTKRAAKKILDRLPIGTYAGWSITREPSGRQTADLDKIKAIFKAHGLGDIPMKTSAPTLKVARVETPAPVAAAEAVTA</sequence>
<dbReference type="RefSeq" id="WP_345699176.1">
    <property type="nucleotide sequence ID" value="NZ_BAABIS010000001.1"/>
</dbReference>
<evidence type="ECO:0000313" key="2">
    <source>
        <dbReference type="Proteomes" id="UP001501752"/>
    </source>
</evidence>
<keyword evidence="2" id="KW-1185">Reference proteome</keyword>
<proteinExistence type="predicted"/>
<reference evidence="2" key="1">
    <citation type="journal article" date="2019" name="Int. J. Syst. Evol. Microbiol.">
        <title>The Global Catalogue of Microorganisms (GCM) 10K type strain sequencing project: providing services to taxonomists for standard genome sequencing and annotation.</title>
        <authorList>
            <consortium name="The Broad Institute Genomics Platform"/>
            <consortium name="The Broad Institute Genome Sequencing Center for Infectious Disease"/>
            <person name="Wu L."/>
            <person name="Ma J."/>
        </authorList>
    </citation>
    <scope>NUCLEOTIDE SEQUENCE [LARGE SCALE GENOMIC DNA]</scope>
    <source>
        <strain evidence="2">JCM 13006</strain>
    </source>
</reference>
<gene>
    <name evidence="1" type="ORF">GCM10023235_50730</name>
</gene>
<dbReference type="EMBL" id="BAABIS010000001">
    <property type="protein sequence ID" value="GAA4866183.1"/>
    <property type="molecule type" value="Genomic_DNA"/>
</dbReference>